<gene>
    <name evidence="3" type="ORF">DRW48_09430</name>
</gene>
<keyword evidence="2" id="KW-0812">Transmembrane</keyword>
<dbReference type="InterPro" id="IPR032820">
    <property type="entry name" value="ATPase_put"/>
</dbReference>
<feature type="transmembrane region" description="Helical" evidence="2">
    <location>
        <begin position="83"/>
        <end position="102"/>
    </location>
</feature>
<dbReference type="OrthoDB" id="15401at2"/>
<evidence type="ECO:0000313" key="4">
    <source>
        <dbReference type="Proteomes" id="UP000252023"/>
    </source>
</evidence>
<organism evidence="3 4">
    <name type="scientific">Paracoccus suum</name>
    <dbReference type="NCBI Taxonomy" id="2259340"/>
    <lineage>
        <taxon>Bacteria</taxon>
        <taxon>Pseudomonadati</taxon>
        <taxon>Pseudomonadota</taxon>
        <taxon>Alphaproteobacteria</taxon>
        <taxon>Rhodobacterales</taxon>
        <taxon>Paracoccaceae</taxon>
        <taxon>Paracoccus</taxon>
    </lineage>
</organism>
<keyword evidence="2" id="KW-1133">Transmembrane helix</keyword>
<evidence type="ECO:0008006" key="5">
    <source>
        <dbReference type="Google" id="ProtNLM"/>
    </source>
</evidence>
<dbReference type="Pfam" id="PF09527">
    <property type="entry name" value="ATPase_gene1"/>
    <property type="match status" value="1"/>
</dbReference>
<name>A0A344PKH7_9RHOB</name>
<protein>
    <recommendedName>
        <fullName evidence="5">ATP synthase protein I</fullName>
    </recommendedName>
</protein>
<accession>A0A344PKH7</accession>
<reference evidence="4" key="1">
    <citation type="submission" date="2018-07" db="EMBL/GenBank/DDBJ databases">
        <title>Genome sequencing of Paracoccus sp. SC2-6.</title>
        <authorList>
            <person name="Heo J."/>
            <person name="Kim S.-J."/>
            <person name="Kwon S.-W."/>
        </authorList>
    </citation>
    <scope>NUCLEOTIDE SEQUENCE [LARGE SCALE GENOMIC DNA]</scope>
    <source>
        <strain evidence="4">SC2-6</strain>
    </source>
</reference>
<evidence type="ECO:0000256" key="2">
    <source>
        <dbReference type="SAM" id="Phobius"/>
    </source>
</evidence>
<keyword evidence="2" id="KW-0472">Membrane</keyword>
<evidence type="ECO:0000313" key="3">
    <source>
        <dbReference type="EMBL" id="AXC49882.1"/>
    </source>
</evidence>
<feature type="transmembrane region" description="Helical" evidence="2">
    <location>
        <begin position="108"/>
        <end position="127"/>
    </location>
</feature>
<dbReference type="KEGG" id="pars:DRW48_09430"/>
<dbReference type="Proteomes" id="UP000252023">
    <property type="component" value="Chromosome"/>
</dbReference>
<proteinExistence type="predicted"/>
<keyword evidence="4" id="KW-1185">Reference proteome</keyword>
<dbReference type="EMBL" id="CP030918">
    <property type="protein sequence ID" value="AXC49882.1"/>
    <property type="molecule type" value="Genomic_DNA"/>
</dbReference>
<feature type="region of interest" description="Disordered" evidence="1">
    <location>
        <begin position="137"/>
        <end position="169"/>
    </location>
</feature>
<feature type="compositionally biased region" description="Low complexity" evidence="1">
    <location>
        <begin position="146"/>
        <end position="157"/>
    </location>
</feature>
<evidence type="ECO:0000256" key="1">
    <source>
        <dbReference type="SAM" id="MobiDB-lite"/>
    </source>
</evidence>
<dbReference type="AlphaFoldDB" id="A0A344PKH7"/>
<feature type="compositionally biased region" description="Acidic residues" evidence="1">
    <location>
        <begin position="160"/>
        <end position="169"/>
    </location>
</feature>
<sequence length="169" mass="17873">MQQSEIYAISIIYTCLTPGTPAHIRPPTTGKRISVPSEAETDAQRQQDAARLAALEVKLDARRTAAPSTAGALGKSFDHANQAWRMVIELVAGIVLGFGIGLGLDWLFGTRPILLVLFTLAGFAAGVKTMMRTAREMADANPPPAAAAGRTDTTGGRAADDDDDEDEAH</sequence>